<evidence type="ECO:0000313" key="2">
    <source>
        <dbReference type="Proteomes" id="UP000003174"/>
    </source>
</evidence>
<reference evidence="1 2" key="1">
    <citation type="submission" date="2009-01" db="EMBL/GenBank/DDBJ databases">
        <authorList>
            <person name="Fulton L."/>
            <person name="Clifton S."/>
            <person name="Fulton B."/>
            <person name="Xu J."/>
            <person name="Minx P."/>
            <person name="Pepin K.H."/>
            <person name="Johnson M."/>
            <person name="Bhonagiri V."/>
            <person name="Nash W.E."/>
            <person name="Mardis E.R."/>
            <person name="Wilson R.K."/>
        </authorList>
    </citation>
    <scope>NUCLEOTIDE SEQUENCE [LARGE SCALE GENOMIC DNA]</scope>
    <source>
        <strain evidence="1 2">DSM 3353</strain>
    </source>
</reference>
<sequence>MIFYKFIIFWRIPKSSKMNSDFPPTANAQLSSKASPLLRKSELLYIRDKISYNDIKYYFAFLQKDRESGV</sequence>
<accession>C0EV02</accession>
<name>C0EV02_9FIRM</name>
<dbReference type="AlphaFoldDB" id="C0EV02"/>
<organism evidence="1 2">
    <name type="scientific">Anaerobutyricum hallii DSM 3353</name>
    <dbReference type="NCBI Taxonomy" id="411469"/>
    <lineage>
        <taxon>Bacteria</taxon>
        <taxon>Bacillati</taxon>
        <taxon>Bacillota</taxon>
        <taxon>Clostridia</taxon>
        <taxon>Lachnospirales</taxon>
        <taxon>Lachnospiraceae</taxon>
        <taxon>Anaerobutyricum</taxon>
    </lineage>
</organism>
<proteinExistence type="predicted"/>
<protein>
    <submittedName>
        <fullName evidence="1">Uncharacterized protein</fullName>
    </submittedName>
</protein>
<gene>
    <name evidence="1" type="ORF">EUBHAL_01240</name>
</gene>
<reference evidence="1 2" key="2">
    <citation type="submission" date="2009-02" db="EMBL/GenBank/DDBJ databases">
        <title>Draft genome sequence of Eubacterium hallii (DSM 3353).</title>
        <authorList>
            <person name="Sudarsanam P."/>
            <person name="Ley R."/>
            <person name="Guruge J."/>
            <person name="Turnbaugh P.J."/>
            <person name="Mahowald M."/>
            <person name="Liep D."/>
            <person name="Gordon J."/>
        </authorList>
    </citation>
    <scope>NUCLEOTIDE SEQUENCE [LARGE SCALE GENOMIC DNA]</scope>
    <source>
        <strain evidence="1 2">DSM 3353</strain>
    </source>
</reference>
<evidence type="ECO:0000313" key="1">
    <source>
        <dbReference type="EMBL" id="EEG36878.1"/>
    </source>
</evidence>
<dbReference type="EMBL" id="ACEP01000063">
    <property type="protein sequence ID" value="EEG36878.1"/>
    <property type="molecule type" value="Genomic_DNA"/>
</dbReference>
<comment type="caution">
    <text evidence="1">The sequence shown here is derived from an EMBL/GenBank/DDBJ whole genome shotgun (WGS) entry which is preliminary data.</text>
</comment>
<dbReference type="Proteomes" id="UP000003174">
    <property type="component" value="Unassembled WGS sequence"/>
</dbReference>